<evidence type="ECO:0000313" key="1">
    <source>
        <dbReference type="EMBL" id="MEY8038025.1"/>
    </source>
</evidence>
<name>A0ABV4CA84_9PSEU</name>
<dbReference type="Proteomes" id="UP001564626">
    <property type="component" value="Unassembled WGS sequence"/>
</dbReference>
<keyword evidence="2" id="KW-1185">Reference proteome</keyword>
<sequence>MVGEASFTVSDDETVTDVIAEFQRAGHRARTIAADIDLDATRRA</sequence>
<protein>
    <submittedName>
        <fullName evidence="1">Uncharacterized protein</fullName>
    </submittedName>
</protein>
<gene>
    <name evidence="1" type="ORF">AB8O55_01315</name>
</gene>
<evidence type="ECO:0000313" key="2">
    <source>
        <dbReference type="Proteomes" id="UP001564626"/>
    </source>
</evidence>
<accession>A0ABV4CA84</accession>
<proteinExistence type="predicted"/>
<reference evidence="1 2" key="1">
    <citation type="submission" date="2024-08" db="EMBL/GenBank/DDBJ databases">
        <title>Genome mining of Saccharopolyspora cebuensis PGLac3 from Nigerian medicinal plant.</title>
        <authorList>
            <person name="Ezeobiora C.E."/>
            <person name="Igbokwe N.H."/>
            <person name="Amin D.H."/>
            <person name="Mendie U.E."/>
        </authorList>
    </citation>
    <scope>NUCLEOTIDE SEQUENCE [LARGE SCALE GENOMIC DNA]</scope>
    <source>
        <strain evidence="1 2">PGLac3</strain>
    </source>
</reference>
<dbReference type="EMBL" id="JBGEHV010000001">
    <property type="protein sequence ID" value="MEY8038025.1"/>
    <property type="molecule type" value="Genomic_DNA"/>
</dbReference>
<comment type="caution">
    <text evidence="1">The sequence shown here is derived from an EMBL/GenBank/DDBJ whole genome shotgun (WGS) entry which is preliminary data.</text>
</comment>
<dbReference type="RefSeq" id="WP_345366324.1">
    <property type="nucleotide sequence ID" value="NZ_BAABII010000016.1"/>
</dbReference>
<organism evidence="1 2">
    <name type="scientific">Saccharopolyspora cebuensis</name>
    <dbReference type="NCBI Taxonomy" id="418759"/>
    <lineage>
        <taxon>Bacteria</taxon>
        <taxon>Bacillati</taxon>
        <taxon>Actinomycetota</taxon>
        <taxon>Actinomycetes</taxon>
        <taxon>Pseudonocardiales</taxon>
        <taxon>Pseudonocardiaceae</taxon>
        <taxon>Saccharopolyspora</taxon>
    </lineage>
</organism>